<feature type="transmembrane region" description="Helical" evidence="1">
    <location>
        <begin position="128"/>
        <end position="148"/>
    </location>
</feature>
<keyword evidence="3" id="KW-1185">Reference proteome</keyword>
<dbReference type="GeneID" id="93374627"/>
<gene>
    <name evidence="2" type="ORF">NSK11_contig00023-0047</name>
</gene>
<feature type="transmembrane region" description="Helical" evidence="1">
    <location>
        <begin position="21"/>
        <end position="43"/>
    </location>
</feature>
<feature type="transmembrane region" description="Helical" evidence="1">
    <location>
        <begin position="231"/>
        <end position="255"/>
    </location>
</feature>
<protein>
    <submittedName>
        <fullName evidence="2">Uncharacterized protein</fullName>
    </submittedName>
</protein>
<name>A0ABC9YRE6_9NOCA</name>
<reference evidence="3" key="1">
    <citation type="submission" date="2015-07" db="EMBL/GenBank/DDBJ databases">
        <title>Nocardia seriolae U-1 whole genome shotgun sequence.</title>
        <authorList>
            <person name="Imajoh M."/>
            <person name="Fukumoto Y."/>
            <person name="Sukeda M."/>
            <person name="Yamane J."/>
            <person name="Yamasaki K."/>
            <person name="Shimizu M."/>
            <person name="Ohnishi K."/>
            <person name="Oshima S."/>
        </authorList>
    </citation>
    <scope>NUCLEOTIDE SEQUENCE [LARGE SCALE GENOMIC DNA]</scope>
    <source>
        <strain evidence="3">U-1</strain>
    </source>
</reference>
<dbReference type="RefSeq" id="WP_045436783.1">
    <property type="nucleotide sequence ID" value="NZ_AP017900.1"/>
</dbReference>
<keyword evidence="1" id="KW-1133">Transmembrane helix</keyword>
<feature type="transmembrane region" description="Helical" evidence="1">
    <location>
        <begin position="301"/>
        <end position="323"/>
    </location>
</feature>
<evidence type="ECO:0000313" key="3">
    <source>
        <dbReference type="Proteomes" id="UP000037179"/>
    </source>
</evidence>
<feature type="transmembrane region" description="Helical" evidence="1">
    <location>
        <begin position="160"/>
        <end position="179"/>
    </location>
</feature>
<dbReference type="EMBL" id="BBYQ01000023">
    <property type="protein sequence ID" value="GAP27798.1"/>
    <property type="molecule type" value="Genomic_DNA"/>
</dbReference>
<dbReference type="Proteomes" id="UP000037179">
    <property type="component" value="Unassembled WGS sequence"/>
</dbReference>
<feature type="transmembrane region" description="Helical" evidence="1">
    <location>
        <begin position="267"/>
        <end position="289"/>
    </location>
</feature>
<keyword evidence="1" id="KW-0472">Membrane</keyword>
<dbReference type="AlphaFoldDB" id="A0ABC9YRE6"/>
<sequence>MTTLDRPSPATRTVPARRLHRPLLTTTAAMAALAVFSLCAMAFDDRMLLGESVWLKPLKFAIAMVLYCGTLAWLVGFPHRGQRLTWWMGSVFAATAVVDVGFVVVQAARGTFSHFNTQHDAVNTIGQWVFMTGVPGLFLANLVIAVTLSWQRVTDRPTSMAIRAGLGIAVLGMALGYTMGFSGQQQTTDAYGHPVTLGAGHTFVDGQPPVRDGVAGMPVTHWSTAGGDMRIAHFAGLHGIQLLIVAAVVLARLAPQVSWLRAEATRTRVIGVLALGYTGLVALLLWQALRGQAVTRPDGETLTALGLVAAVTALGIGLVYALAARGQGPDRHAALTATVRPHGSVPPMSR</sequence>
<evidence type="ECO:0000313" key="2">
    <source>
        <dbReference type="EMBL" id="GAP27798.1"/>
    </source>
</evidence>
<comment type="caution">
    <text evidence="2">The sequence shown here is derived from an EMBL/GenBank/DDBJ whole genome shotgun (WGS) entry which is preliminary data.</text>
</comment>
<organism evidence="2 3">
    <name type="scientific">Nocardia seriolae</name>
    <dbReference type="NCBI Taxonomy" id="37332"/>
    <lineage>
        <taxon>Bacteria</taxon>
        <taxon>Bacillati</taxon>
        <taxon>Actinomycetota</taxon>
        <taxon>Actinomycetes</taxon>
        <taxon>Mycobacteriales</taxon>
        <taxon>Nocardiaceae</taxon>
        <taxon>Nocardia</taxon>
    </lineage>
</organism>
<accession>A0ABC9YRE6</accession>
<evidence type="ECO:0000256" key="1">
    <source>
        <dbReference type="SAM" id="Phobius"/>
    </source>
</evidence>
<reference evidence="2 3" key="2">
    <citation type="journal article" date="2016" name="Genome Announc.">
        <title>Draft Genome Sequence of Erythromycin- and Oxytetracycline-Sensitive Nocardia seriolae Strain U-1 (NBRC 110359).</title>
        <authorList>
            <person name="Imajoh M."/>
            <person name="Sukeda M."/>
            <person name="Shimizu M."/>
            <person name="Yamane J."/>
            <person name="Ohnishi K."/>
            <person name="Oshima S."/>
        </authorList>
    </citation>
    <scope>NUCLEOTIDE SEQUENCE [LARGE SCALE GENOMIC DNA]</scope>
    <source>
        <strain evidence="2 3">U-1</strain>
    </source>
</reference>
<feature type="transmembrane region" description="Helical" evidence="1">
    <location>
        <begin position="84"/>
        <end position="108"/>
    </location>
</feature>
<feature type="transmembrane region" description="Helical" evidence="1">
    <location>
        <begin position="58"/>
        <end position="77"/>
    </location>
</feature>
<proteinExistence type="predicted"/>
<keyword evidence="1" id="KW-0812">Transmembrane</keyword>